<dbReference type="Proteomes" id="UP000248329">
    <property type="component" value="Unassembled WGS sequence"/>
</dbReference>
<dbReference type="EMBL" id="PQXF01000002">
    <property type="protein sequence ID" value="PXF61986.1"/>
    <property type="molecule type" value="Genomic_DNA"/>
</dbReference>
<sequence>MRFSKQEKNMKTMRAANIIEKDVILNMDETVAAEMEFYEQILKKFRSKYGDLTEFESKIANAELPEHPNWEKSIEYRNAYEELENLKRIKGVFDWILNSLTQQKHSSESAILQKPLRT</sequence>
<proteinExistence type="predicted"/>
<protein>
    <submittedName>
        <fullName evidence="1">Uncharacterized protein</fullName>
    </submittedName>
</protein>
<gene>
    <name evidence="1" type="ORF">C4B59_01840</name>
</gene>
<evidence type="ECO:0000313" key="1">
    <source>
        <dbReference type="EMBL" id="PXF61986.1"/>
    </source>
</evidence>
<evidence type="ECO:0000313" key="2">
    <source>
        <dbReference type="Proteomes" id="UP000248329"/>
    </source>
</evidence>
<accession>A0AC61L6N3</accession>
<comment type="caution">
    <text evidence="1">The sequence shown here is derived from an EMBL/GenBank/DDBJ whole genome shotgun (WGS) entry which is preliminary data.</text>
</comment>
<name>A0AC61L6N3_9EURY</name>
<reference evidence="1" key="1">
    <citation type="submission" date="2018-01" db="EMBL/GenBank/DDBJ databases">
        <authorList>
            <person name="Krukenberg V."/>
        </authorList>
    </citation>
    <scope>NUCLEOTIDE SEQUENCE</scope>
    <source>
        <strain evidence="1">E20ANME2</strain>
    </source>
</reference>
<organism evidence="1 2">
    <name type="scientific">Candidatus Methanogaster sp</name>
    <dbReference type="NCBI Taxonomy" id="3386292"/>
    <lineage>
        <taxon>Archaea</taxon>
        <taxon>Methanobacteriati</taxon>
        <taxon>Methanobacteriota</taxon>
        <taxon>Stenosarchaea group</taxon>
        <taxon>Methanomicrobia</taxon>
        <taxon>Methanosarcinales</taxon>
        <taxon>ANME-2 cluster</taxon>
        <taxon>Candidatus Methanogasteraceae</taxon>
        <taxon>Candidatus Methanogaster</taxon>
    </lineage>
</organism>